<sequence length="270" mass="29655">MESPQANYDFRFGGIGRLYGAQALERFRTAHVCVVGVGGVGSWVVEALARSGIGALTLVDLDDICESNINRQIHAMDGLIGTSKIETMAGRCRAINPECRVNCLHTFLTSKNVDEILAPRFDYVVDAIDSTSHKVAIIAACKKADIPVLTIGGAGGRIDPTQIQICDLARSINDQLLKRVRKQLRQQHGFPRQKRRKFHIDCVFSPEEPMYPETCDIEGESQSVRLDCSSGYGAATHLTGTFGFYAAAEILKRLAYGRPEEQEQDANPPT</sequence>
<dbReference type="GO" id="GO:0008641">
    <property type="term" value="F:ubiquitin-like modifier activating enzyme activity"/>
    <property type="evidence" value="ECO:0007669"/>
    <property type="project" value="InterPro"/>
</dbReference>
<comment type="caution">
    <text evidence="2">The sequence shown here is derived from an EMBL/GenBank/DDBJ whole genome shotgun (WGS) entry which is preliminary data.</text>
</comment>
<organism evidence="2 3">
    <name type="scientific">Pelagicoccus albus</name>
    <dbReference type="NCBI Taxonomy" id="415222"/>
    <lineage>
        <taxon>Bacteria</taxon>
        <taxon>Pseudomonadati</taxon>
        <taxon>Verrucomicrobiota</taxon>
        <taxon>Opitutia</taxon>
        <taxon>Puniceicoccales</taxon>
        <taxon>Pelagicoccaceae</taxon>
        <taxon>Pelagicoccus</taxon>
    </lineage>
</organism>
<dbReference type="Proteomes" id="UP000526501">
    <property type="component" value="Unassembled WGS sequence"/>
</dbReference>
<dbReference type="Pfam" id="PF00899">
    <property type="entry name" value="ThiF"/>
    <property type="match status" value="1"/>
</dbReference>
<keyword evidence="3" id="KW-1185">Reference proteome</keyword>
<dbReference type="InterPro" id="IPR045886">
    <property type="entry name" value="ThiF/MoeB/HesA"/>
</dbReference>
<dbReference type="InterPro" id="IPR000594">
    <property type="entry name" value="ThiF_NAD_FAD-bd"/>
</dbReference>
<dbReference type="CDD" id="cd00755">
    <property type="entry name" value="YgdL_like"/>
    <property type="match status" value="1"/>
</dbReference>
<gene>
    <name evidence="2" type="primary">tcdA</name>
    <name evidence="2" type="ORF">H5P27_05835</name>
</gene>
<dbReference type="SUPFAM" id="SSF69572">
    <property type="entry name" value="Activating enzymes of the ubiquitin-like proteins"/>
    <property type="match status" value="1"/>
</dbReference>
<proteinExistence type="predicted"/>
<dbReference type="Gene3D" id="3.40.50.720">
    <property type="entry name" value="NAD(P)-binding Rossmann-like Domain"/>
    <property type="match status" value="1"/>
</dbReference>
<dbReference type="PANTHER" id="PTHR43267:SF1">
    <property type="entry name" value="TRNA THREONYLCARBAMOYLADENOSINE DEHYDRATASE"/>
    <property type="match status" value="1"/>
</dbReference>
<evidence type="ECO:0000259" key="1">
    <source>
        <dbReference type="Pfam" id="PF00899"/>
    </source>
</evidence>
<name>A0A7X1B535_9BACT</name>
<protein>
    <submittedName>
        <fullName evidence="2">tRNA cyclic N6-threonylcarbamoyladenosine(37) synthase TcdA</fullName>
    </submittedName>
</protein>
<dbReference type="EMBL" id="JACHVC010000006">
    <property type="protein sequence ID" value="MBC2605559.1"/>
    <property type="molecule type" value="Genomic_DNA"/>
</dbReference>
<accession>A0A7X1B535</accession>
<dbReference type="RefSeq" id="WP_185659433.1">
    <property type="nucleotide sequence ID" value="NZ_CAWPOO010000006.1"/>
</dbReference>
<dbReference type="InterPro" id="IPR035985">
    <property type="entry name" value="Ubiquitin-activating_enz"/>
</dbReference>
<feature type="domain" description="THIF-type NAD/FAD binding fold" evidence="1">
    <location>
        <begin position="18"/>
        <end position="255"/>
    </location>
</feature>
<dbReference type="GO" id="GO:0061503">
    <property type="term" value="F:tRNA threonylcarbamoyladenosine dehydratase"/>
    <property type="evidence" value="ECO:0007669"/>
    <property type="project" value="TreeGrafter"/>
</dbReference>
<dbReference type="AlphaFoldDB" id="A0A7X1B535"/>
<evidence type="ECO:0000313" key="3">
    <source>
        <dbReference type="Proteomes" id="UP000526501"/>
    </source>
</evidence>
<reference evidence="2 3" key="1">
    <citation type="submission" date="2020-07" db="EMBL/GenBank/DDBJ databases">
        <authorList>
            <person name="Feng X."/>
        </authorList>
    </citation>
    <scope>NUCLEOTIDE SEQUENCE [LARGE SCALE GENOMIC DNA]</scope>
    <source>
        <strain evidence="2 3">JCM23202</strain>
    </source>
</reference>
<evidence type="ECO:0000313" key="2">
    <source>
        <dbReference type="EMBL" id="MBC2605559.1"/>
    </source>
</evidence>
<dbReference type="NCBIfam" id="NF011696">
    <property type="entry name" value="PRK15116.1"/>
    <property type="match status" value="1"/>
</dbReference>
<dbReference type="PANTHER" id="PTHR43267">
    <property type="entry name" value="TRNA THREONYLCARBAMOYLADENOSINE DEHYDRATASE"/>
    <property type="match status" value="1"/>
</dbReference>
<dbReference type="GO" id="GO:0061504">
    <property type="term" value="P:cyclic threonylcarbamoyladenosine biosynthetic process"/>
    <property type="evidence" value="ECO:0007669"/>
    <property type="project" value="TreeGrafter"/>
</dbReference>